<comment type="catalytic activity">
    <reaction evidence="6 7">
        <text>[phosphate](n) + ATP = [phosphate](n+1) + ADP</text>
        <dbReference type="Rhea" id="RHEA:19573"/>
        <dbReference type="Rhea" id="RHEA-COMP:9859"/>
        <dbReference type="Rhea" id="RHEA-COMP:14280"/>
        <dbReference type="ChEBI" id="CHEBI:16838"/>
        <dbReference type="ChEBI" id="CHEBI:30616"/>
        <dbReference type="ChEBI" id="CHEBI:456216"/>
        <dbReference type="EC" id="2.7.4.1"/>
    </reaction>
</comment>
<dbReference type="InterPro" id="IPR036830">
    <property type="entry name" value="PP_kinase_middle_dom_sf"/>
</dbReference>
<dbReference type="Proteomes" id="UP001205566">
    <property type="component" value="Unassembled WGS sequence"/>
</dbReference>
<comment type="caution">
    <text evidence="12">The sequence shown here is derived from an EMBL/GenBank/DDBJ whole genome shotgun (WGS) entry which is preliminary data.</text>
</comment>
<dbReference type="PANTHER" id="PTHR30218:SF0">
    <property type="entry name" value="POLYPHOSPHATE KINASE"/>
    <property type="match status" value="1"/>
</dbReference>
<keyword evidence="1 6" id="KW-0597">Phosphoprotein</keyword>
<feature type="domain" description="Polyphosphate kinase C-terminal" evidence="11">
    <location>
        <begin position="371"/>
        <end position="533"/>
    </location>
</feature>
<dbReference type="InterPro" id="IPR041108">
    <property type="entry name" value="PP_kinase_C_1"/>
</dbReference>
<feature type="domain" description="Polyphosphate kinase N-terminal" evidence="9">
    <location>
        <begin position="55"/>
        <end position="154"/>
    </location>
</feature>
<reference evidence="12" key="1">
    <citation type="thesis" date="2020" institute="Technische Universitat Dresden" country="Dresden, Germany">
        <title>The Agarolytic System of Microbulbifer elongatus PORT2, Isolated from Batu Karas, Pangandaran West Java Indonesia.</title>
        <authorList>
            <person name="Anggraeni S.R."/>
        </authorList>
    </citation>
    <scope>NUCLEOTIDE SEQUENCE</scope>
    <source>
        <strain evidence="12">PORT2</strain>
    </source>
</reference>
<evidence type="ECO:0000256" key="7">
    <source>
        <dbReference type="RuleBase" id="RU003800"/>
    </source>
</evidence>
<dbReference type="NCBIfam" id="NF003917">
    <property type="entry name" value="PRK05443.1-1"/>
    <property type="match status" value="1"/>
</dbReference>
<evidence type="ECO:0000259" key="10">
    <source>
        <dbReference type="Pfam" id="PF13090"/>
    </source>
</evidence>
<dbReference type="Pfam" id="PF13089">
    <property type="entry name" value="PP_kinase_N"/>
    <property type="match status" value="1"/>
</dbReference>
<sequence length="727" mass="83847">MCRSELWIQWKFTQLKPNKYALPVGLTAKAHGSADAPSTETAVESMANDIPVYPKELSWLSFNARVLQEVEDESVPMIERVRFLGIFSNNLDEFYRVRVADVRRLATFTKGSKKKEEFSELLGNINEKVLRLQARFGNAYTKVLKDLGKHNIHLINERQLTDGQREYVEEYFHREVLPELEPFFIDDRDTMPLLNEASIYFGIYLELEDGSLRFAALEIPTDILPRFIAIPHREKKHEKVYIVLDNVIRACLVDVFRNVLPIEKAAAYTFKISRDAELELGEHVTQNIVDRVAKSLKKRKQAEPVRLVYDSTMPEVLLQLIKKKLKMGRYDSYTPGGRYHNSKDFMSFPADSKQHTYRAIKPLPTLPDSANIFDWLNEKDRLCYYPYHDFRVITKLLASAAIDPKVREIRINLYRVAKNSRVVAALVNAVRNQKQVTAVVELQARFDEQANIHWSNELSDAGVEVIYGVPGLKVHCKLISIVREENGRDRYYSHFGTGNFNESTARFYCDFSLLTSDGNLGQDAYQVFDFIRQPHLQPAYSHIWSSPHSNRPNILAAIEREIAAAAAGQTAEIFIKCNNLVDREVIEYLYRANAAGVRVRIIVRSMCALLCEEKGLSDHIKVISLVDKFLEHARVYAFHNGGDQQVYLSSADLMTRNLDHRVEVTFPLLTEAHRETVMNILELQWQDNQKARVLDAEQTNSRIANRKSKRNVRSQDAIYRYLKKREI</sequence>
<evidence type="ECO:0000256" key="3">
    <source>
        <dbReference type="ARBA" id="ARBA00022741"/>
    </source>
</evidence>
<dbReference type="Pfam" id="PF02503">
    <property type="entry name" value="PP_kinase"/>
    <property type="match status" value="1"/>
</dbReference>
<keyword evidence="6" id="KW-0460">Magnesium</keyword>
<evidence type="ECO:0000259" key="8">
    <source>
        <dbReference type="Pfam" id="PF02503"/>
    </source>
</evidence>
<organism evidence="12 13">
    <name type="scientific">Microbulbifer elongatus</name>
    <dbReference type="NCBI Taxonomy" id="86173"/>
    <lineage>
        <taxon>Bacteria</taxon>
        <taxon>Pseudomonadati</taxon>
        <taxon>Pseudomonadota</taxon>
        <taxon>Gammaproteobacteria</taxon>
        <taxon>Cellvibrionales</taxon>
        <taxon>Microbulbiferaceae</taxon>
        <taxon>Microbulbifer</taxon>
    </lineage>
</organism>
<name>A0ABT1P568_9GAMM</name>
<dbReference type="Gene3D" id="3.30.1840.10">
    <property type="entry name" value="Polyphosphate kinase middle domain"/>
    <property type="match status" value="1"/>
</dbReference>
<keyword evidence="6" id="KW-0479">Metal-binding</keyword>
<comment type="function">
    <text evidence="6 7">Catalyzes the reversible transfer of the terminal phosphate of ATP to form a long-chain polyphosphate (polyP).</text>
</comment>
<feature type="binding site" evidence="6">
    <location>
        <position position="445"/>
    </location>
    <ligand>
        <name>Mg(2+)</name>
        <dbReference type="ChEBI" id="CHEBI:18420"/>
    </ligand>
</feature>
<feature type="binding site" evidence="6">
    <location>
        <position position="508"/>
    </location>
    <ligand>
        <name>ATP</name>
        <dbReference type="ChEBI" id="CHEBI:30616"/>
    </ligand>
</feature>
<dbReference type="PIRSF" id="PIRSF015589">
    <property type="entry name" value="PP_kinase"/>
    <property type="match status" value="1"/>
</dbReference>
<evidence type="ECO:0000259" key="9">
    <source>
        <dbReference type="Pfam" id="PF13089"/>
    </source>
</evidence>
<feature type="active site" description="Phosphohistidine intermediate" evidence="6">
    <location>
        <position position="475"/>
    </location>
</feature>
<dbReference type="NCBIfam" id="TIGR03705">
    <property type="entry name" value="poly_P_kin"/>
    <property type="match status" value="1"/>
</dbReference>
<evidence type="ECO:0000256" key="2">
    <source>
        <dbReference type="ARBA" id="ARBA00022679"/>
    </source>
</evidence>
<dbReference type="EC" id="2.7.4.1" evidence="6 7"/>
<dbReference type="EMBL" id="JACASI010000032">
    <property type="protein sequence ID" value="MCQ3830174.1"/>
    <property type="molecule type" value="Genomic_DNA"/>
</dbReference>
<feature type="domain" description="Polyphosphate kinase middle" evidence="8">
    <location>
        <begin position="164"/>
        <end position="348"/>
    </location>
</feature>
<dbReference type="InterPro" id="IPR025198">
    <property type="entry name" value="PPK_N_dom"/>
</dbReference>
<dbReference type="InterPro" id="IPR024953">
    <property type="entry name" value="PP_kinase_middle"/>
</dbReference>
<evidence type="ECO:0000256" key="4">
    <source>
        <dbReference type="ARBA" id="ARBA00022777"/>
    </source>
</evidence>
<dbReference type="SUPFAM" id="SSF140356">
    <property type="entry name" value="PPK N-terminal domain-like"/>
    <property type="match status" value="1"/>
</dbReference>
<dbReference type="GO" id="GO:0008976">
    <property type="term" value="F:polyphosphate kinase activity"/>
    <property type="evidence" value="ECO:0007669"/>
    <property type="project" value="UniProtKB-EC"/>
</dbReference>
<dbReference type="Gene3D" id="3.30.870.10">
    <property type="entry name" value="Endonuclease Chain A"/>
    <property type="match status" value="2"/>
</dbReference>
<proteinExistence type="inferred from homology"/>
<dbReference type="PANTHER" id="PTHR30218">
    <property type="entry name" value="POLYPHOSPHATE KINASE"/>
    <property type="match status" value="1"/>
</dbReference>
<keyword evidence="13" id="KW-1185">Reference proteome</keyword>
<feature type="binding site" evidence="6">
    <location>
        <position position="604"/>
    </location>
    <ligand>
        <name>ATP</name>
        <dbReference type="ChEBI" id="CHEBI:30616"/>
    </ligand>
</feature>
<evidence type="ECO:0000313" key="13">
    <source>
        <dbReference type="Proteomes" id="UP001205566"/>
    </source>
</evidence>
<keyword evidence="5 6" id="KW-0067">ATP-binding</keyword>
<evidence type="ECO:0000313" key="12">
    <source>
        <dbReference type="EMBL" id="MCQ3830174.1"/>
    </source>
</evidence>
<accession>A0ABT1P568</accession>
<dbReference type="Gene3D" id="1.20.58.310">
    <property type="entry name" value="Polyphosphate kinase N-terminal domain"/>
    <property type="match status" value="1"/>
</dbReference>
<dbReference type="InterPro" id="IPR036832">
    <property type="entry name" value="PPK_N_dom_sf"/>
</dbReference>
<gene>
    <name evidence="12" type="primary">ppk1</name>
    <name evidence="6" type="synonym">ppk</name>
    <name evidence="12" type="ORF">HXX02_12020</name>
</gene>
<dbReference type="InterPro" id="IPR003414">
    <property type="entry name" value="PP_kinase"/>
</dbReference>
<dbReference type="InterPro" id="IPR025200">
    <property type="entry name" value="PPK_C_dom2"/>
</dbReference>
<evidence type="ECO:0000256" key="1">
    <source>
        <dbReference type="ARBA" id="ARBA00022553"/>
    </source>
</evidence>
<keyword evidence="2 6" id="KW-0808">Transferase</keyword>
<feature type="binding site" evidence="6">
    <location>
        <position position="415"/>
    </location>
    <ligand>
        <name>Mg(2+)</name>
        <dbReference type="ChEBI" id="CHEBI:18420"/>
    </ligand>
</feature>
<evidence type="ECO:0000259" key="11">
    <source>
        <dbReference type="Pfam" id="PF17941"/>
    </source>
</evidence>
<protein>
    <recommendedName>
        <fullName evidence="6 7">Polyphosphate kinase</fullName>
        <ecNumber evidence="6 7">2.7.4.1</ecNumber>
    </recommendedName>
    <alternativeName>
        <fullName evidence="6">ATP-polyphosphate phosphotransferase</fullName>
    </alternativeName>
    <alternativeName>
        <fullName evidence="6">Polyphosphoric acid kinase</fullName>
    </alternativeName>
</protein>
<evidence type="ECO:0000256" key="6">
    <source>
        <dbReference type="HAMAP-Rule" id="MF_00347"/>
    </source>
</evidence>
<dbReference type="Pfam" id="PF17941">
    <property type="entry name" value="PP_kinase_C_1"/>
    <property type="match status" value="1"/>
</dbReference>
<comment type="similarity">
    <text evidence="6 7">Belongs to the polyphosphate kinase 1 (PPK1) family.</text>
</comment>
<dbReference type="SUPFAM" id="SSF143724">
    <property type="entry name" value="PHP14-like"/>
    <property type="match status" value="1"/>
</dbReference>
<evidence type="ECO:0000256" key="5">
    <source>
        <dbReference type="ARBA" id="ARBA00022840"/>
    </source>
</evidence>
<comment type="PTM">
    <text evidence="6 7">An intermediate of this reaction is the autophosphorylated ppk in which a phosphate is covalently linked to a histidine residue through a N-P bond.</text>
</comment>
<dbReference type="Pfam" id="PF13090">
    <property type="entry name" value="PP_kinase_C"/>
    <property type="match status" value="1"/>
</dbReference>
<comment type="cofactor">
    <cofactor evidence="6">
        <name>Mg(2+)</name>
        <dbReference type="ChEBI" id="CHEBI:18420"/>
    </cofactor>
</comment>
<feature type="binding site" evidence="6">
    <location>
        <position position="90"/>
    </location>
    <ligand>
        <name>ATP</name>
        <dbReference type="ChEBI" id="CHEBI:30616"/>
    </ligand>
</feature>
<feature type="binding site" evidence="6">
    <location>
        <position position="632"/>
    </location>
    <ligand>
        <name>ATP</name>
        <dbReference type="ChEBI" id="CHEBI:30616"/>
    </ligand>
</feature>
<dbReference type="SUPFAM" id="SSF56024">
    <property type="entry name" value="Phospholipase D/nuclease"/>
    <property type="match status" value="2"/>
</dbReference>
<keyword evidence="4 6" id="KW-0418">Kinase</keyword>
<feature type="domain" description="Polyphosphate kinase C-terminal" evidence="10">
    <location>
        <begin position="546"/>
        <end position="715"/>
    </location>
</feature>
<keyword evidence="3 6" id="KW-0547">Nucleotide-binding</keyword>
<dbReference type="HAMAP" id="MF_00347">
    <property type="entry name" value="Polyphosphate_kinase"/>
    <property type="match status" value="1"/>
</dbReference>